<dbReference type="RefSeq" id="WP_190786908.1">
    <property type="nucleotide sequence ID" value="NZ_JACXLC010000001.1"/>
</dbReference>
<accession>A0ABR8KLS5</accession>
<name>A0ABR8KLS5_9SPHN</name>
<dbReference type="CDD" id="cd00090">
    <property type="entry name" value="HTH_ARSR"/>
    <property type="match status" value="1"/>
</dbReference>
<organism evidence="1 2">
    <name type="scientific">Erythrobacter rubeus</name>
    <dbReference type="NCBI Taxonomy" id="2760803"/>
    <lineage>
        <taxon>Bacteria</taxon>
        <taxon>Pseudomonadati</taxon>
        <taxon>Pseudomonadota</taxon>
        <taxon>Alphaproteobacteria</taxon>
        <taxon>Sphingomonadales</taxon>
        <taxon>Erythrobacteraceae</taxon>
        <taxon>Erythrobacter/Porphyrobacter group</taxon>
        <taxon>Erythrobacter</taxon>
    </lineage>
</organism>
<evidence type="ECO:0000313" key="2">
    <source>
        <dbReference type="Proteomes" id="UP000635384"/>
    </source>
</evidence>
<dbReference type="InterPro" id="IPR036390">
    <property type="entry name" value="WH_DNA-bd_sf"/>
</dbReference>
<dbReference type="SUPFAM" id="SSF46785">
    <property type="entry name" value="Winged helix' DNA-binding domain"/>
    <property type="match status" value="1"/>
</dbReference>
<evidence type="ECO:0000313" key="1">
    <source>
        <dbReference type="EMBL" id="MBD2841360.1"/>
    </source>
</evidence>
<reference evidence="1 2" key="1">
    <citation type="submission" date="2020-09" db="EMBL/GenBank/DDBJ databases">
        <authorList>
            <person name="Yoon J.-W."/>
        </authorList>
    </citation>
    <scope>NUCLEOTIDE SEQUENCE [LARGE SCALE GENOMIC DNA]</scope>
    <source>
        <strain evidence="1 2">KMU-140</strain>
    </source>
</reference>
<gene>
    <name evidence="1" type="ORF">IB285_03705</name>
</gene>
<keyword evidence="2" id="KW-1185">Reference proteome</keyword>
<dbReference type="Proteomes" id="UP000635384">
    <property type="component" value="Unassembled WGS sequence"/>
</dbReference>
<proteinExistence type="predicted"/>
<sequence length="159" mass="17596">MISNPQLGLGTKLRLLLARLDGELAALYAKGGHNFRPRFYPVFQLLLQCEESSVSEIANYLQATQPAATQTLSEMKKLDLVEFAAGKDRRERIVTLTPHALEMAGDLRPLWDAVGRAANELDEELSHPLSAILDEALAALARKSFPDRISENRASGRKQ</sequence>
<dbReference type="Gene3D" id="1.10.10.10">
    <property type="entry name" value="Winged helix-like DNA-binding domain superfamily/Winged helix DNA-binding domain"/>
    <property type="match status" value="1"/>
</dbReference>
<dbReference type="InterPro" id="IPR011991">
    <property type="entry name" value="ArsR-like_HTH"/>
</dbReference>
<dbReference type="InterPro" id="IPR036388">
    <property type="entry name" value="WH-like_DNA-bd_sf"/>
</dbReference>
<comment type="caution">
    <text evidence="1">The sequence shown here is derived from an EMBL/GenBank/DDBJ whole genome shotgun (WGS) entry which is preliminary data.</text>
</comment>
<dbReference type="EMBL" id="JACXLC010000001">
    <property type="protein sequence ID" value="MBD2841360.1"/>
    <property type="molecule type" value="Genomic_DNA"/>
</dbReference>
<protein>
    <submittedName>
        <fullName evidence="1">Winged helix-turn-helix transcriptional regulator</fullName>
    </submittedName>
</protein>